<dbReference type="SUPFAM" id="SSF53067">
    <property type="entry name" value="Actin-like ATPase domain"/>
    <property type="match status" value="1"/>
</dbReference>
<proteinExistence type="inferred from homology"/>
<dbReference type="Gene3D" id="3.30.420.40">
    <property type="match status" value="2"/>
</dbReference>
<dbReference type="EMBL" id="JAINVZ010000008">
    <property type="protein sequence ID" value="MBY8885981.1"/>
    <property type="molecule type" value="Genomic_DNA"/>
</dbReference>
<sequence>MDGLVASARRTPPIRRADIPPAVTPRRAASSAGTVLRAVLDHGPVARSTVARLTGLSPATVTGLTGGLLAAGLLREAPEAAGPKGVGRPHVPLDVDTSRHVVCAAHIAVLHSTVALLDLRGRVVAQDRRPHTGTAPDDVLDGLARGLPGLLARHGDGRAPLGLGVATGGWVDRGGGVVVRHPLLGWADVPVRERLAAATGLPVRVDAHARALARAEQLFGAARSRARDSVVQLFVGNVVDAAFATAGTMQHGPRSAAGAVAHLPVDAAADRPCSCGASGCLQAAVSEHTMARRAVERGVVARPVFADLLAAAEAGDAGAVGLLRERARLVGRAAALLLDLLNPEVLVVVEPGVSRIPLCLDDLREVVRERSSVRDDPDRAIVPTSFPREVLATAGGAVLLDALYTDPLAQVTAPS</sequence>
<dbReference type="InterPro" id="IPR000600">
    <property type="entry name" value="ROK"/>
</dbReference>
<protein>
    <submittedName>
        <fullName evidence="3">ROK family protein</fullName>
    </submittedName>
</protein>
<name>A0ABS7QS19_9ACTN</name>
<evidence type="ECO:0000313" key="4">
    <source>
        <dbReference type="Proteomes" id="UP001198565"/>
    </source>
</evidence>
<dbReference type="Gene3D" id="1.10.10.10">
    <property type="entry name" value="Winged helix-like DNA-binding domain superfamily/Winged helix DNA-binding domain"/>
    <property type="match status" value="1"/>
</dbReference>
<dbReference type="RefSeq" id="WP_222977766.1">
    <property type="nucleotide sequence ID" value="NZ_JAINVZ010000008.1"/>
</dbReference>
<comment type="caution">
    <text evidence="3">The sequence shown here is derived from an EMBL/GenBank/DDBJ whole genome shotgun (WGS) entry which is preliminary data.</text>
</comment>
<evidence type="ECO:0000256" key="1">
    <source>
        <dbReference type="ARBA" id="ARBA00006479"/>
    </source>
</evidence>
<dbReference type="InterPro" id="IPR036388">
    <property type="entry name" value="WH-like_DNA-bd_sf"/>
</dbReference>
<reference evidence="3 4" key="1">
    <citation type="submission" date="2021-08" db="EMBL/GenBank/DDBJ databases">
        <title>Streptomyces sp. PTM05 isolated from lichen.</title>
        <authorList>
            <person name="Somphong A."/>
            <person name="Phongsopitanun W."/>
            <person name="Tanasupawat S."/>
        </authorList>
    </citation>
    <scope>NUCLEOTIDE SEQUENCE [LARGE SCALE GENOMIC DNA]</scope>
    <source>
        <strain evidence="3 4">Ptm05</strain>
    </source>
</reference>
<organism evidence="3 4">
    <name type="scientific">Streptantibioticus parmotrematis</name>
    <dbReference type="NCBI Taxonomy" id="2873249"/>
    <lineage>
        <taxon>Bacteria</taxon>
        <taxon>Bacillati</taxon>
        <taxon>Actinomycetota</taxon>
        <taxon>Actinomycetes</taxon>
        <taxon>Kitasatosporales</taxon>
        <taxon>Streptomycetaceae</taxon>
        <taxon>Streptantibioticus</taxon>
    </lineage>
</organism>
<dbReference type="InterPro" id="IPR043129">
    <property type="entry name" value="ATPase_NBD"/>
</dbReference>
<evidence type="ECO:0000313" key="3">
    <source>
        <dbReference type="EMBL" id="MBY8885981.1"/>
    </source>
</evidence>
<keyword evidence="4" id="KW-1185">Reference proteome</keyword>
<dbReference type="PANTHER" id="PTHR18964:SF149">
    <property type="entry name" value="BIFUNCTIONAL UDP-N-ACETYLGLUCOSAMINE 2-EPIMERASE_N-ACETYLMANNOSAMINE KINASE"/>
    <property type="match status" value="1"/>
</dbReference>
<gene>
    <name evidence="3" type="ORF">K7472_14100</name>
</gene>
<dbReference type="Pfam" id="PF00480">
    <property type="entry name" value="ROK"/>
    <property type="match status" value="1"/>
</dbReference>
<dbReference type="InterPro" id="IPR036390">
    <property type="entry name" value="WH_DNA-bd_sf"/>
</dbReference>
<dbReference type="SUPFAM" id="SSF46785">
    <property type="entry name" value="Winged helix' DNA-binding domain"/>
    <property type="match status" value="1"/>
</dbReference>
<evidence type="ECO:0000256" key="2">
    <source>
        <dbReference type="SAM" id="MobiDB-lite"/>
    </source>
</evidence>
<comment type="similarity">
    <text evidence="1">Belongs to the ROK (NagC/XylR) family.</text>
</comment>
<accession>A0ABS7QS19</accession>
<dbReference type="PANTHER" id="PTHR18964">
    <property type="entry name" value="ROK (REPRESSOR, ORF, KINASE) FAMILY"/>
    <property type="match status" value="1"/>
</dbReference>
<feature type="region of interest" description="Disordered" evidence="2">
    <location>
        <begin position="1"/>
        <end position="20"/>
    </location>
</feature>
<dbReference type="Proteomes" id="UP001198565">
    <property type="component" value="Unassembled WGS sequence"/>
</dbReference>